<dbReference type="InterPro" id="IPR002182">
    <property type="entry name" value="NB-ARC"/>
</dbReference>
<dbReference type="HOGENOM" id="CLU_000837_8_8_1"/>
<dbReference type="SUPFAM" id="SSF52047">
    <property type="entry name" value="RNI-like"/>
    <property type="match status" value="1"/>
</dbReference>
<dbReference type="eggNOG" id="KOG4658">
    <property type="taxonomic scope" value="Eukaryota"/>
</dbReference>
<dbReference type="PANTHER" id="PTHR36766:SF55">
    <property type="entry name" value="OS11G0492900 PROTEIN"/>
    <property type="match status" value="1"/>
</dbReference>
<dbReference type="GO" id="GO:0009626">
    <property type="term" value="P:plant-type hypersensitive response"/>
    <property type="evidence" value="ECO:0007669"/>
    <property type="project" value="UniProtKB-ARBA"/>
</dbReference>
<dbReference type="InterPro" id="IPR058922">
    <property type="entry name" value="WHD_DRP"/>
</dbReference>
<evidence type="ECO:0000256" key="1">
    <source>
        <dbReference type="ARBA" id="ARBA00022614"/>
    </source>
</evidence>
<dbReference type="Gene3D" id="1.10.10.10">
    <property type="entry name" value="Winged helix-like DNA-binding domain superfamily/Winged helix DNA-binding domain"/>
    <property type="match status" value="1"/>
</dbReference>
<feature type="domain" description="Disease resistance protein At4g27190-like leucine-rich repeats" evidence="5">
    <location>
        <begin position="924"/>
        <end position="1057"/>
    </location>
</feature>
<dbReference type="Gramene" id="OGLUM08G23530.1">
    <property type="protein sequence ID" value="OGLUM08G23530.1"/>
    <property type="gene ID" value="OGLUM08G23530"/>
</dbReference>
<organism evidence="8">
    <name type="scientific">Oryza glumipatula</name>
    <dbReference type="NCBI Taxonomy" id="40148"/>
    <lineage>
        <taxon>Eukaryota</taxon>
        <taxon>Viridiplantae</taxon>
        <taxon>Streptophyta</taxon>
        <taxon>Embryophyta</taxon>
        <taxon>Tracheophyta</taxon>
        <taxon>Spermatophyta</taxon>
        <taxon>Magnoliopsida</taxon>
        <taxon>Liliopsida</taxon>
        <taxon>Poales</taxon>
        <taxon>Poaceae</taxon>
        <taxon>BOP clade</taxon>
        <taxon>Oryzoideae</taxon>
        <taxon>Oryzeae</taxon>
        <taxon>Oryzinae</taxon>
        <taxon>Oryza</taxon>
    </lineage>
</organism>
<reference evidence="8" key="2">
    <citation type="submission" date="2018-05" db="EMBL/GenBank/DDBJ databases">
        <title>OgluRS3 (Oryza glumaepatula Reference Sequence Version 3).</title>
        <authorList>
            <person name="Zhang J."/>
            <person name="Kudrna D."/>
            <person name="Lee S."/>
            <person name="Talag J."/>
            <person name="Welchert J."/>
            <person name="Wing R.A."/>
        </authorList>
    </citation>
    <scope>NUCLEOTIDE SEQUENCE [LARGE SCALE GENOMIC DNA]</scope>
</reference>
<feature type="domain" description="NB-ARC" evidence="4">
    <location>
        <begin position="67"/>
        <end position="227"/>
    </location>
</feature>
<dbReference type="PRINTS" id="PR00364">
    <property type="entry name" value="DISEASERSIST"/>
</dbReference>
<dbReference type="SUPFAM" id="SSF52540">
    <property type="entry name" value="P-loop containing nucleoside triphosphate hydrolases"/>
    <property type="match status" value="1"/>
</dbReference>
<evidence type="ECO:0000313" key="9">
    <source>
        <dbReference type="Proteomes" id="UP000026961"/>
    </source>
</evidence>
<feature type="domain" description="Disease resistance protein winged helix" evidence="6">
    <location>
        <begin position="310"/>
        <end position="385"/>
    </location>
</feature>
<dbReference type="Pfam" id="PF23559">
    <property type="entry name" value="WHD_DRP"/>
    <property type="match status" value="1"/>
</dbReference>
<dbReference type="GO" id="GO:0042742">
    <property type="term" value="P:defense response to bacterium"/>
    <property type="evidence" value="ECO:0007669"/>
    <property type="project" value="UniProtKB-ARBA"/>
</dbReference>
<dbReference type="Pfam" id="PF00931">
    <property type="entry name" value="NB-ARC"/>
    <property type="match status" value="1"/>
</dbReference>
<dbReference type="InterPro" id="IPR057135">
    <property type="entry name" value="At4g27190-like_LRR"/>
</dbReference>
<keyword evidence="2" id="KW-0677">Repeat</keyword>
<dbReference type="Pfam" id="PF25019">
    <property type="entry name" value="LRR_R13L1-DRL21"/>
    <property type="match status" value="1"/>
</dbReference>
<dbReference type="Gramene" id="OGLUM08G23530.4">
    <property type="protein sequence ID" value="OGLUM08G23530.4"/>
    <property type="gene ID" value="OGLUM08G23530"/>
</dbReference>
<name>A0A0E0AYD4_9ORYZ</name>
<dbReference type="AlphaFoldDB" id="A0A0E0AYD4"/>
<dbReference type="FunFam" id="1.10.10.10:FF:000322">
    <property type="entry name" value="Probable disease resistance protein At1g63360"/>
    <property type="match status" value="1"/>
</dbReference>
<proteinExistence type="predicted"/>
<dbReference type="Pfam" id="PF23247">
    <property type="entry name" value="LRR_RPS2"/>
    <property type="match status" value="1"/>
</dbReference>
<evidence type="ECO:0000256" key="2">
    <source>
        <dbReference type="ARBA" id="ARBA00022737"/>
    </source>
</evidence>
<dbReference type="Gene3D" id="3.40.50.300">
    <property type="entry name" value="P-loop containing nucleotide triphosphate hydrolases"/>
    <property type="match status" value="1"/>
</dbReference>
<evidence type="ECO:0000259" key="4">
    <source>
        <dbReference type="Pfam" id="PF00931"/>
    </source>
</evidence>
<dbReference type="InterPro" id="IPR032675">
    <property type="entry name" value="LRR_dom_sf"/>
</dbReference>
<accession>A0A0E0AYD4</accession>
<dbReference type="SUPFAM" id="SSF52058">
    <property type="entry name" value="L domain-like"/>
    <property type="match status" value="1"/>
</dbReference>
<feature type="domain" description="R13L1/DRL21-like LRR repeat region" evidence="7">
    <location>
        <begin position="573"/>
        <end position="702"/>
    </location>
</feature>
<evidence type="ECO:0000313" key="8">
    <source>
        <dbReference type="EnsemblPlants" id="OGLUM08G23530.2"/>
    </source>
</evidence>
<keyword evidence="1" id="KW-0433">Leucine-rich repeat</keyword>
<dbReference type="InterPro" id="IPR042197">
    <property type="entry name" value="Apaf_helical"/>
</dbReference>
<sequence>MSRKLGDVLKKINDLVEDMNKFGLMEHAEAPQLPYRLTHSGLDESADIFGREHDKEVLVKLMLDQHDQQNLQVLPIVGMGGLGKTTLAKMVYNDPIVQKHFQLKMWHCVSENFEPISIVKSIIELATNRKCDLPDSIELLRRRLEGVIDRKRFLLVLDDVWNEDDNKWNEHLRPLLNSVGGLGSIIVITTRNQRVASIMETLQPYKPACLSEDESWELFSKRAFGRDVQEQEDLATIGKCIVHKCKGPPLALKTMGGLMSSKHQVKEWEAIARSNIGDSVKGKDEILSILKLSYKHLPYEMKQCFTFCAIFCKDYEMEKDMLIQLWIANGFIQEEGTIELSQKGEFVFNELVWRSFLQDVKTILFRSLDYDFVVCKMHDLMHDLAKDVSSECATTEELIQQKAPSEDVWHVQISEGELKQISGSFKGTTSLRTLLMELPLYRGLEVLELRSFFLERLKLRSLRGLWCHYRYDSSIITSHLINTKHLRYLDLSRSNIHRLPDSICALYNLQSLRLNGCSYLECLPEGMANLRKLNHLYLLGCDRLKRMPPNFSLLNDLLTLTTFVVDTDAGRGIEELKQLRYLTNMLGLYNLRKIKSTSNAKEANLHQKQELSILRLFWGCMSSYMPGDKDNNEEEMLESLKPHSKLKILGLYGYGGSKASVWMRDPQMFRCLKRLIIERCPRCKDIPTVWLSASPEYLSLSYMTSLISLCKNIDGNTPVQLFPKLKDLILFVLPNLERWAENSEGENNDVIIFPELESLELKSCMKISSVPESPALKRLEALGCYSLSIFSLSHLTSLSDLYYKAGDIDSMRMPLDPYWASPVSLDVSSPVNMMVPLEDKKSRRPFEALRSLTLRGSNCFLATCSLFFAGTAKGHKQMMAVFVLATCSLSKVHLGLWECFAFVKDLTVHGCDDLVQWPMEELRCLICLRHLSFRACGKLEGKCRSSDEALPLPQLERFEVSHCDNLLDIPKMPTSLVNLEVSHCRSLVALPSHLGNLPRLRSLTTYCMDMLEMLPDGMNGFTALEELEIFNCLPIEKFPEGLVRRLPALKSLIIRDCPFLVRRFQEGGEYFGLAPHVKLSQRQKAAEEAAGWMAPVFERLTGIRALADSARFKAWFLDQIGVLHHGNMPYLVPSLHWERGEDGYH</sequence>
<dbReference type="FunFam" id="1.10.8.430:FF:000003">
    <property type="entry name" value="Probable disease resistance protein At5g66910"/>
    <property type="match status" value="1"/>
</dbReference>
<dbReference type="GO" id="GO:0043531">
    <property type="term" value="F:ADP binding"/>
    <property type="evidence" value="ECO:0007669"/>
    <property type="project" value="InterPro"/>
</dbReference>
<dbReference type="Proteomes" id="UP000026961">
    <property type="component" value="Chromosome 8"/>
</dbReference>
<dbReference type="InterPro" id="IPR027417">
    <property type="entry name" value="P-loop_NTPase"/>
</dbReference>
<dbReference type="EnsemblPlants" id="OGLUM08G23530.2">
    <property type="protein sequence ID" value="OGLUM08G23530.2"/>
    <property type="gene ID" value="OGLUM08G23530"/>
</dbReference>
<keyword evidence="3" id="KW-0611">Plant defense</keyword>
<evidence type="ECO:0000259" key="7">
    <source>
        <dbReference type="Pfam" id="PF25019"/>
    </source>
</evidence>
<dbReference type="EnsemblPlants" id="OGLUM08G23530.4">
    <property type="protein sequence ID" value="OGLUM08G23530.4"/>
    <property type="gene ID" value="OGLUM08G23530"/>
</dbReference>
<protein>
    <submittedName>
        <fullName evidence="8">Uncharacterized protein</fullName>
    </submittedName>
</protein>
<evidence type="ECO:0000259" key="5">
    <source>
        <dbReference type="Pfam" id="PF23247"/>
    </source>
</evidence>
<dbReference type="Gene3D" id="1.10.8.430">
    <property type="entry name" value="Helical domain of apoptotic protease-activating factors"/>
    <property type="match status" value="1"/>
</dbReference>
<reference evidence="8" key="1">
    <citation type="submission" date="2015-04" db="UniProtKB">
        <authorList>
            <consortium name="EnsemblPlants"/>
        </authorList>
    </citation>
    <scope>IDENTIFICATION</scope>
</reference>
<dbReference type="InterPro" id="IPR036388">
    <property type="entry name" value="WH-like_DNA-bd_sf"/>
</dbReference>
<dbReference type="EnsemblPlants" id="OGLUM08G23530.1">
    <property type="protein sequence ID" value="OGLUM08G23530.1"/>
    <property type="gene ID" value="OGLUM08G23530"/>
</dbReference>
<dbReference type="PANTHER" id="PTHR36766">
    <property type="entry name" value="PLANT BROAD-SPECTRUM MILDEW RESISTANCE PROTEIN RPW8"/>
    <property type="match status" value="1"/>
</dbReference>
<dbReference type="Gene3D" id="3.80.10.10">
    <property type="entry name" value="Ribonuclease Inhibitor"/>
    <property type="match status" value="3"/>
</dbReference>
<dbReference type="GO" id="GO:0002758">
    <property type="term" value="P:innate immune response-activating signaling pathway"/>
    <property type="evidence" value="ECO:0007669"/>
    <property type="project" value="UniProtKB-ARBA"/>
</dbReference>
<keyword evidence="9" id="KW-1185">Reference proteome</keyword>
<evidence type="ECO:0000256" key="3">
    <source>
        <dbReference type="ARBA" id="ARBA00022821"/>
    </source>
</evidence>
<dbReference type="InterPro" id="IPR056789">
    <property type="entry name" value="LRR_R13L1-DRL21"/>
</dbReference>
<evidence type="ECO:0000259" key="6">
    <source>
        <dbReference type="Pfam" id="PF23559"/>
    </source>
</evidence>
<dbReference type="Gramene" id="OGLUM08G23530.2">
    <property type="protein sequence ID" value="OGLUM08G23530.2"/>
    <property type="gene ID" value="OGLUM08G23530"/>
</dbReference>